<name>A0ABN3DZC5_9ACTN</name>
<dbReference type="Proteomes" id="UP001500305">
    <property type="component" value="Unassembled WGS sequence"/>
</dbReference>
<evidence type="ECO:0000313" key="1">
    <source>
        <dbReference type="EMBL" id="GAA2245090.1"/>
    </source>
</evidence>
<keyword evidence="2" id="KW-1185">Reference proteome</keyword>
<organism evidence="1 2">
    <name type="scientific">Kitasatospora cystarginea</name>
    <dbReference type="NCBI Taxonomy" id="58350"/>
    <lineage>
        <taxon>Bacteria</taxon>
        <taxon>Bacillati</taxon>
        <taxon>Actinomycetota</taxon>
        <taxon>Actinomycetes</taxon>
        <taxon>Kitasatosporales</taxon>
        <taxon>Streptomycetaceae</taxon>
        <taxon>Kitasatospora</taxon>
    </lineage>
</organism>
<protein>
    <submittedName>
        <fullName evidence="1">Uncharacterized protein</fullName>
    </submittedName>
</protein>
<gene>
    <name evidence="1" type="ORF">GCM10010430_28680</name>
</gene>
<sequence length="111" mass="11694">MVKPPKPPFGCGIHLDSDGNLTAVQGWKTWRTPVAGASVQTLDNTGKRITITRLALIGPFALAARKKTGELTVVLVGADGDTATVKVKPGKAQDVAAWAIAFNAWSEANRL</sequence>
<reference evidence="1 2" key="1">
    <citation type="journal article" date="2019" name="Int. J. Syst. Evol. Microbiol.">
        <title>The Global Catalogue of Microorganisms (GCM) 10K type strain sequencing project: providing services to taxonomists for standard genome sequencing and annotation.</title>
        <authorList>
            <consortium name="The Broad Institute Genomics Platform"/>
            <consortium name="The Broad Institute Genome Sequencing Center for Infectious Disease"/>
            <person name="Wu L."/>
            <person name="Ma J."/>
        </authorList>
    </citation>
    <scope>NUCLEOTIDE SEQUENCE [LARGE SCALE GENOMIC DNA]</scope>
    <source>
        <strain evidence="1 2">JCM 7356</strain>
    </source>
</reference>
<comment type="caution">
    <text evidence="1">The sequence shown here is derived from an EMBL/GenBank/DDBJ whole genome shotgun (WGS) entry which is preliminary data.</text>
</comment>
<proteinExistence type="predicted"/>
<evidence type="ECO:0000313" key="2">
    <source>
        <dbReference type="Proteomes" id="UP001500305"/>
    </source>
</evidence>
<dbReference type="EMBL" id="BAAATR010000010">
    <property type="protein sequence ID" value="GAA2245090.1"/>
    <property type="molecule type" value="Genomic_DNA"/>
</dbReference>
<accession>A0ABN3DZC5</accession>
<dbReference type="RefSeq" id="WP_344636729.1">
    <property type="nucleotide sequence ID" value="NZ_BAAATR010000010.1"/>
</dbReference>